<keyword evidence="3" id="KW-1185">Reference proteome</keyword>
<dbReference type="Pfam" id="PF09723">
    <property type="entry name" value="Zn_ribbon_8"/>
    <property type="match status" value="1"/>
</dbReference>
<dbReference type="InterPro" id="IPR013429">
    <property type="entry name" value="Regulatory_FmdB_Zinc_ribbon"/>
</dbReference>
<reference evidence="2 3" key="1">
    <citation type="submission" date="2020-02" db="EMBL/GenBank/DDBJ databases">
        <title>Comparative genomics of sulfur disproportionating microorganisms.</title>
        <authorList>
            <person name="Ward L.M."/>
            <person name="Bertran E."/>
            <person name="Johnston D.T."/>
        </authorList>
    </citation>
    <scope>NUCLEOTIDE SEQUENCE [LARGE SCALE GENOMIC DNA]</scope>
    <source>
        <strain evidence="2 3">DSM 3696</strain>
    </source>
</reference>
<dbReference type="Proteomes" id="UP000469724">
    <property type="component" value="Unassembled WGS sequence"/>
</dbReference>
<dbReference type="EMBL" id="JAAGRQ010000027">
    <property type="protein sequence ID" value="NDY56785.1"/>
    <property type="molecule type" value="Genomic_DNA"/>
</dbReference>
<evidence type="ECO:0000313" key="2">
    <source>
        <dbReference type="EMBL" id="NDY56785.1"/>
    </source>
</evidence>
<dbReference type="SMART" id="SM00834">
    <property type="entry name" value="CxxC_CXXC_SSSS"/>
    <property type="match status" value="1"/>
</dbReference>
<accession>A0A7K3NLZ8</accession>
<dbReference type="RefSeq" id="WP_163301833.1">
    <property type="nucleotide sequence ID" value="NZ_JAAGRQ010000027.1"/>
</dbReference>
<feature type="domain" description="Putative regulatory protein FmdB zinc ribbon" evidence="1">
    <location>
        <begin position="1"/>
        <end position="40"/>
    </location>
</feature>
<protein>
    <submittedName>
        <fullName evidence="2">Zinc ribbon domain-containing protein</fullName>
    </submittedName>
</protein>
<organism evidence="2 3">
    <name type="scientific">Desulfolutivibrio sulfodismutans</name>
    <dbReference type="NCBI Taxonomy" id="63561"/>
    <lineage>
        <taxon>Bacteria</taxon>
        <taxon>Pseudomonadati</taxon>
        <taxon>Thermodesulfobacteriota</taxon>
        <taxon>Desulfovibrionia</taxon>
        <taxon>Desulfovibrionales</taxon>
        <taxon>Desulfovibrionaceae</taxon>
        <taxon>Desulfolutivibrio</taxon>
    </lineage>
</organism>
<gene>
    <name evidence="2" type="ORF">G3N56_08515</name>
</gene>
<proteinExistence type="predicted"/>
<dbReference type="AlphaFoldDB" id="A0A7K3NLZ8"/>
<comment type="caution">
    <text evidence="2">The sequence shown here is derived from an EMBL/GenBank/DDBJ whole genome shotgun (WGS) entry which is preliminary data.</text>
</comment>
<evidence type="ECO:0000313" key="3">
    <source>
        <dbReference type="Proteomes" id="UP000469724"/>
    </source>
</evidence>
<name>A0A7K3NLZ8_9BACT</name>
<dbReference type="NCBIfam" id="TIGR02605">
    <property type="entry name" value="CxxC_CxxC_SSSS"/>
    <property type="match status" value="1"/>
</dbReference>
<sequence>MPLYDFFCPACGEVFEDLCPPHGPDPACPGCGGQVRRLVSVGRGYRADADWIASVTRVVDKDNPAPHVQAFLADPSRAAYRAWMRGEKLRPLEPGEGIRRQDAAYAACETARREALARFAARRLCAA</sequence>
<evidence type="ECO:0000259" key="1">
    <source>
        <dbReference type="SMART" id="SM00834"/>
    </source>
</evidence>